<dbReference type="InterPro" id="IPR003594">
    <property type="entry name" value="HATPase_dom"/>
</dbReference>
<evidence type="ECO:0000259" key="9">
    <source>
        <dbReference type="PROSITE" id="PS50110"/>
    </source>
</evidence>
<evidence type="ECO:0000256" key="2">
    <source>
        <dbReference type="ARBA" id="ARBA00012438"/>
    </source>
</evidence>
<evidence type="ECO:0000256" key="5">
    <source>
        <dbReference type="ARBA" id="ARBA00023012"/>
    </source>
</evidence>
<comment type="caution">
    <text evidence="10">The sequence shown here is derived from an EMBL/GenBank/DDBJ whole genome shotgun (WGS) entry which is preliminary data.</text>
</comment>
<dbReference type="InterPro" id="IPR005467">
    <property type="entry name" value="His_kinase_dom"/>
</dbReference>
<dbReference type="PROSITE" id="PS50109">
    <property type="entry name" value="HIS_KIN"/>
    <property type="match status" value="1"/>
</dbReference>
<dbReference type="SUPFAM" id="SSF55874">
    <property type="entry name" value="ATPase domain of HSP90 chaperone/DNA topoisomerase II/histidine kinase"/>
    <property type="match status" value="1"/>
</dbReference>
<evidence type="ECO:0000256" key="6">
    <source>
        <dbReference type="PROSITE-ProRule" id="PRU00169"/>
    </source>
</evidence>
<keyword evidence="4 10" id="KW-0808">Transferase</keyword>
<dbReference type="Gene3D" id="1.10.287.130">
    <property type="match status" value="1"/>
</dbReference>
<evidence type="ECO:0000313" key="10">
    <source>
        <dbReference type="EMBL" id="PHX55990.1"/>
    </source>
</evidence>
<comment type="catalytic activity">
    <reaction evidence="1">
        <text>ATP + protein L-histidine = ADP + protein N-phospho-L-histidine.</text>
        <dbReference type="EC" id="2.7.13.3"/>
    </reaction>
</comment>
<dbReference type="SUPFAM" id="SSF47384">
    <property type="entry name" value="Homodimeric domain of signal transducing histidine kinase"/>
    <property type="match status" value="1"/>
</dbReference>
<evidence type="ECO:0000256" key="3">
    <source>
        <dbReference type="ARBA" id="ARBA00022553"/>
    </source>
</evidence>
<feature type="domain" description="Histidine kinase" evidence="8">
    <location>
        <begin position="172"/>
        <end position="475"/>
    </location>
</feature>
<keyword evidence="11" id="KW-1185">Reference proteome</keyword>
<dbReference type="SUPFAM" id="SSF52172">
    <property type="entry name" value="CheY-like"/>
    <property type="match status" value="1"/>
</dbReference>
<dbReference type="InterPro" id="IPR003661">
    <property type="entry name" value="HisK_dim/P_dom"/>
</dbReference>
<dbReference type="Gene3D" id="3.30.565.10">
    <property type="entry name" value="Histidine kinase-like ATPase, C-terminal domain"/>
    <property type="match status" value="1"/>
</dbReference>
<organism evidence="10 11">
    <name type="scientific">Tychonema bourrellyi FEM_GT703</name>
    <dbReference type="NCBI Taxonomy" id="2040638"/>
    <lineage>
        <taxon>Bacteria</taxon>
        <taxon>Bacillati</taxon>
        <taxon>Cyanobacteriota</taxon>
        <taxon>Cyanophyceae</taxon>
        <taxon>Oscillatoriophycideae</taxon>
        <taxon>Oscillatoriales</taxon>
        <taxon>Microcoleaceae</taxon>
        <taxon>Tychonema</taxon>
    </lineage>
</organism>
<dbReference type="OrthoDB" id="9773246at2"/>
<name>A0A2G4F2K7_9CYAN</name>
<evidence type="ECO:0000256" key="7">
    <source>
        <dbReference type="SAM" id="Coils"/>
    </source>
</evidence>
<dbReference type="EC" id="2.7.13.3" evidence="2"/>
<reference evidence="10" key="1">
    <citation type="submission" date="2017-10" db="EMBL/GenBank/DDBJ databases">
        <title>Draft genome sequence of the planktic cyanobacteria Tychonema bourrellyi isolated from alpine lentic freshwater.</title>
        <authorList>
            <person name="Tett A."/>
            <person name="Armanini F."/>
            <person name="Asnicar F."/>
            <person name="Boscaini A."/>
            <person name="Pasolli E."/>
            <person name="Zolfo M."/>
            <person name="Donati C."/>
            <person name="Salmaso N."/>
            <person name="Segata N."/>
        </authorList>
    </citation>
    <scope>NUCLEOTIDE SEQUENCE</scope>
    <source>
        <strain evidence="10">FEM_GT703</strain>
    </source>
</reference>
<dbReference type="GO" id="GO:0000155">
    <property type="term" value="F:phosphorelay sensor kinase activity"/>
    <property type="evidence" value="ECO:0007669"/>
    <property type="project" value="InterPro"/>
</dbReference>
<dbReference type="Proteomes" id="UP000226442">
    <property type="component" value="Unassembled WGS sequence"/>
</dbReference>
<dbReference type="AlphaFoldDB" id="A0A2G4F2K7"/>
<accession>A0A2G4F2K7</accession>
<keyword evidence="5" id="KW-0902">Two-component regulatory system</keyword>
<keyword evidence="3 6" id="KW-0597">Phosphoprotein</keyword>
<dbReference type="InterPro" id="IPR004358">
    <property type="entry name" value="Sig_transdc_His_kin-like_C"/>
</dbReference>
<gene>
    <name evidence="10" type="ORF">CP500_007840</name>
</gene>
<dbReference type="Pfam" id="PF02518">
    <property type="entry name" value="HATPase_c"/>
    <property type="match status" value="1"/>
</dbReference>
<proteinExistence type="predicted"/>
<dbReference type="CDD" id="cd00082">
    <property type="entry name" value="HisKA"/>
    <property type="match status" value="1"/>
</dbReference>
<feature type="modified residue" description="4-aspartylphosphate" evidence="6">
    <location>
        <position position="60"/>
    </location>
</feature>
<dbReference type="Gene3D" id="3.40.50.2300">
    <property type="match status" value="1"/>
</dbReference>
<keyword evidence="4 10" id="KW-0418">Kinase</keyword>
<dbReference type="PANTHER" id="PTHR43547">
    <property type="entry name" value="TWO-COMPONENT HISTIDINE KINASE"/>
    <property type="match status" value="1"/>
</dbReference>
<dbReference type="InterPro" id="IPR036097">
    <property type="entry name" value="HisK_dim/P_sf"/>
</dbReference>
<dbReference type="SMART" id="SM00387">
    <property type="entry name" value="HATPase_c"/>
    <property type="match status" value="1"/>
</dbReference>
<evidence type="ECO:0000256" key="1">
    <source>
        <dbReference type="ARBA" id="ARBA00000085"/>
    </source>
</evidence>
<evidence type="ECO:0000313" key="11">
    <source>
        <dbReference type="Proteomes" id="UP000226442"/>
    </source>
</evidence>
<protein>
    <recommendedName>
        <fullName evidence="2">histidine kinase</fullName>
        <ecNumber evidence="2">2.7.13.3</ecNumber>
    </recommendedName>
</protein>
<dbReference type="EMBL" id="NXIB02000034">
    <property type="protein sequence ID" value="PHX55990.1"/>
    <property type="molecule type" value="Genomic_DNA"/>
</dbReference>
<dbReference type="InterPro" id="IPR001789">
    <property type="entry name" value="Sig_transdc_resp-reg_receiver"/>
</dbReference>
<sequence>MNNDINTDRGNILVVDDTPANLRLLAGILNGKGYKVRPVPNGELALSAARGMPPDLILLDIMMPEMNGYEVCEKIKADERTRDIPVIFISAINDVLDKVKAFAVGGVDYITKPFQMEEVLVRVETHLAMCHLQNKLKQKNEELTLTLEQLKETQNHLVQSEKMAALGQLIAGIAHEINTPLGAIRSSIGNITNFLDNNLETLPVFFKEMSTERQQDFVNLMHSSNQQDYSLSTREKREFKRGVKQQLELQQIGNADSLASILVNIGLQTDLQSFLPLLKDPDSEKILKTAYEFSSIQRSARTIATATERAAKVVFALKNYARYDFNAEKSEMNIVEGIETVLTLYQNQLKHGVEVVRNYQSQVPTILCYPDELHQVWTNLVHNSLQAMENKGVLRIDIVQQDRWLQVSITDSGKGIASEILPKIFEPFFTTKSMGEGSGLGLDIVRKIIEKHEGKIDVNSMPGQTTFTVSLPINLPD</sequence>
<dbReference type="InterPro" id="IPR011006">
    <property type="entry name" value="CheY-like_superfamily"/>
</dbReference>
<dbReference type="RefSeq" id="WP_096832141.1">
    <property type="nucleotide sequence ID" value="NZ_NXIB02000034.1"/>
</dbReference>
<dbReference type="PRINTS" id="PR00344">
    <property type="entry name" value="BCTRLSENSOR"/>
</dbReference>
<dbReference type="PROSITE" id="PS50110">
    <property type="entry name" value="RESPONSE_REGULATORY"/>
    <property type="match status" value="1"/>
</dbReference>
<dbReference type="InterPro" id="IPR036890">
    <property type="entry name" value="HATPase_C_sf"/>
</dbReference>
<keyword evidence="7" id="KW-0175">Coiled coil</keyword>
<dbReference type="PANTHER" id="PTHR43547:SF2">
    <property type="entry name" value="HYBRID SIGNAL TRANSDUCTION HISTIDINE KINASE C"/>
    <property type="match status" value="1"/>
</dbReference>
<dbReference type="Pfam" id="PF00072">
    <property type="entry name" value="Response_reg"/>
    <property type="match status" value="1"/>
</dbReference>
<feature type="domain" description="Response regulatory" evidence="9">
    <location>
        <begin position="11"/>
        <end position="127"/>
    </location>
</feature>
<dbReference type="SMART" id="SM00448">
    <property type="entry name" value="REC"/>
    <property type="match status" value="1"/>
</dbReference>
<evidence type="ECO:0000259" key="8">
    <source>
        <dbReference type="PROSITE" id="PS50109"/>
    </source>
</evidence>
<feature type="coiled-coil region" evidence="7">
    <location>
        <begin position="133"/>
        <end position="160"/>
    </location>
</feature>
<evidence type="ECO:0000256" key="4">
    <source>
        <dbReference type="ARBA" id="ARBA00022777"/>
    </source>
</evidence>
<dbReference type="CDD" id="cd19920">
    <property type="entry name" value="REC_PA4781-like"/>
    <property type="match status" value="1"/>
</dbReference>